<evidence type="ECO:0000259" key="8">
    <source>
        <dbReference type="PROSITE" id="PS50090"/>
    </source>
</evidence>
<sequence>MVRKPSHGDTTGAGNGGTEATKERKGLWSPEEDERLFAQITYHGVSTWSSVAQLAGLRRSGKSCRLRWMNYLRPDLKKEPISKREEEIIISLQQSLGNRWSAIAAKMPGRTDNEIKNYWNSRIRKRLNAAAAKAGSDDGASTEPAPAGEEKVEVEPTNNAATEAGPMPIPERFPVFACQLLNGGIGGGSGSGENTPSTTSSTQQKSSEESEACVGDSNMIHFLSFDDLDYPDDLLMDLPGAMNAWETELYPSNSMSSLN</sequence>
<organism evidence="10 11">
    <name type="scientific">Panicum virgatum</name>
    <name type="common">Blackwell switchgrass</name>
    <dbReference type="NCBI Taxonomy" id="38727"/>
    <lineage>
        <taxon>Eukaryota</taxon>
        <taxon>Viridiplantae</taxon>
        <taxon>Streptophyta</taxon>
        <taxon>Embryophyta</taxon>
        <taxon>Tracheophyta</taxon>
        <taxon>Spermatophyta</taxon>
        <taxon>Magnoliopsida</taxon>
        <taxon>Liliopsida</taxon>
        <taxon>Poales</taxon>
        <taxon>Poaceae</taxon>
        <taxon>PACMAD clade</taxon>
        <taxon>Panicoideae</taxon>
        <taxon>Panicodae</taxon>
        <taxon>Paniceae</taxon>
        <taxon>Panicinae</taxon>
        <taxon>Panicum</taxon>
        <taxon>Panicum sect. Hiantes</taxon>
    </lineage>
</organism>
<dbReference type="CDD" id="cd00167">
    <property type="entry name" value="SANT"/>
    <property type="match status" value="2"/>
</dbReference>
<feature type="domain" description="Myb-like" evidence="8">
    <location>
        <begin position="20"/>
        <end position="72"/>
    </location>
</feature>
<evidence type="ECO:0000259" key="9">
    <source>
        <dbReference type="PROSITE" id="PS51294"/>
    </source>
</evidence>
<dbReference type="GO" id="GO:0003677">
    <property type="term" value="F:DNA binding"/>
    <property type="evidence" value="ECO:0007669"/>
    <property type="project" value="UniProtKB-KW"/>
</dbReference>
<evidence type="ECO:0000256" key="4">
    <source>
        <dbReference type="ARBA" id="ARBA00023125"/>
    </source>
</evidence>
<feature type="compositionally biased region" description="Low complexity" evidence="7">
    <location>
        <begin position="192"/>
        <end position="205"/>
    </location>
</feature>
<keyword evidence="5" id="KW-0804">Transcription</keyword>
<evidence type="ECO:0000256" key="7">
    <source>
        <dbReference type="SAM" id="MobiDB-lite"/>
    </source>
</evidence>
<evidence type="ECO:0000256" key="2">
    <source>
        <dbReference type="ARBA" id="ARBA00022737"/>
    </source>
</evidence>
<dbReference type="PROSITE" id="PS50090">
    <property type="entry name" value="MYB_LIKE"/>
    <property type="match status" value="2"/>
</dbReference>
<keyword evidence="3" id="KW-0805">Transcription regulation</keyword>
<keyword evidence="6" id="KW-0539">Nucleus</keyword>
<dbReference type="SMART" id="SM00717">
    <property type="entry name" value="SANT"/>
    <property type="match status" value="2"/>
</dbReference>
<dbReference type="InterPro" id="IPR051953">
    <property type="entry name" value="Plant_SW-associated_TFs"/>
</dbReference>
<dbReference type="InterPro" id="IPR001005">
    <property type="entry name" value="SANT/Myb"/>
</dbReference>
<dbReference type="OrthoDB" id="2143914at2759"/>
<dbReference type="Pfam" id="PF00249">
    <property type="entry name" value="Myb_DNA-binding"/>
    <property type="match status" value="2"/>
</dbReference>
<feature type="region of interest" description="Disordered" evidence="7">
    <location>
        <begin position="184"/>
        <end position="212"/>
    </location>
</feature>
<feature type="region of interest" description="Disordered" evidence="7">
    <location>
        <begin position="130"/>
        <end position="168"/>
    </location>
</feature>
<evidence type="ECO:0000313" key="10">
    <source>
        <dbReference type="EMBL" id="KAG2595431.1"/>
    </source>
</evidence>
<evidence type="ECO:0000256" key="5">
    <source>
        <dbReference type="ARBA" id="ARBA00023163"/>
    </source>
</evidence>
<dbReference type="InterPro" id="IPR009057">
    <property type="entry name" value="Homeodomain-like_sf"/>
</dbReference>
<feature type="domain" description="Myb-like" evidence="8">
    <location>
        <begin position="73"/>
        <end position="123"/>
    </location>
</feature>
<reference evidence="10" key="1">
    <citation type="submission" date="2020-05" db="EMBL/GenBank/DDBJ databases">
        <title>WGS assembly of Panicum virgatum.</title>
        <authorList>
            <person name="Lovell J.T."/>
            <person name="Jenkins J."/>
            <person name="Shu S."/>
            <person name="Juenger T.E."/>
            <person name="Schmutz J."/>
        </authorList>
    </citation>
    <scope>NUCLEOTIDE SEQUENCE</scope>
    <source>
        <strain evidence="10">AP13</strain>
    </source>
</reference>
<comment type="caution">
    <text evidence="10">The sequence shown here is derived from an EMBL/GenBank/DDBJ whole genome shotgun (WGS) entry which is preliminary data.</text>
</comment>
<keyword evidence="4" id="KW-0238">DNA-binding</keyword>
<comment type="subcellular location">
    <subcellularLocation>
        <location evidence="1">Nucleus</location>
    </subcellularLocation>
</comment>
<dbReference type="PANTHER" id="PTHR47997">
    <property type="entry name" value="MYB DOMAIN PROTEIN 55"/>
    <property type="match status" value="1"/>
</dbReference>
<feature type="region of interest" description="Disordered" evidence="7">
    <location>
        <begin position="1"/>
        <end position="30"/>
    </location>
</feature>
<gene>
    <name evidence="10" type="ORF">PVAP13_5KG074200</name>
</gene>
<name>A0A8T0SA16_PANVG</name>
<evidence type="ECO:0000256" key="6">
    <source>
        <dbReference type="ARBA" id="ARBA00023242"/>
    </source>
</evidence>
<dbReference type="EMBL" id="CM029045">
    <property type="protein sequence ID" value="KAG2595431.1"/>
    <property type="molecule type" value="Genomic_DNA"/>
</dbReference>
<evidence type="ECO:0000256" key="1">
    <source>
        <dbReference type="ARBA" id="ARBA00004123"/>
    </source>
</evidence>
<dbReference type="PANTHER" id="PTHR47997:SF91">
    <property type="match status" value="1"/>
</dbReference>
<evidence type="ECO:0000256" key="3">
    <source>
        <dbReference type="ARBA" id="ARBA00023015"/>
    </source>
</evidence>
<dbReference type="InterPro" id="IPR017930">
    <property type="entry name" value="Myb_dom"/>
</dbReference>
<dbReference type="PROSITE" id="PS51294">
    <property type="entry name" value="HTH_MYB"/>
    <property type="match status" value="2"/>
</dbReference>
<dbReference type="Proteomes" id="UP000823388">
    <property type="component" value="Chromosome 5K"/>
</dbReference>
<feature type="compositionally biased region" description="Low complexity" evidence="7">
    <location>
        <begin position="130"/>
        <end position="141"/>
    </location>
</feature>
<evidence type="ECO:0000313" key="11">
    <source>
        <dbReference type="Proteomes" id="UP000823388"/>
    </source>
</evidence>
<dbReference type="FunFam" id="1.10.10.60:FF:000158">
    <property type="entry name" value="MYB transcription factor"/>
    <property type="match status" value="1"/>
</dbReference>
<keyword evidence="11" id="KW-1185">Reference proteome</keyword>
<protein>
    <submittedName>
        <fullName evidence="10">Uncharacterized protein</fullName>
    </submittedName>
</protein>
<accession>A0A8T0SA16</accession>
<dbReference type="Gene3D" id="1.10.10.60">
    <property type="entry name" value="Homeodomain-like"/>
    <property type="match status" value="2"/>
</dbReference>
<keyword evidence="2" id="KW-0677">Repeat</keyword>
<dbReference type="AlphaFoldDB" id="A0A8T0SA16"/>
<dbReference type="SUPFAM" id="SSF46689">
    <property type="entry name" value="Homeodomain-like"/>
    <property type="match status" value="1"/>
</dbReference>
<feature type="domain" description="HTH myb-type" evidence="9">
    <location>
        <begin position="24"/>
        <end position="76"/>
    </location>
</feature>
<proteinExistence type="predicted"/>
<dbReference type="GO" id="GO:0005634">
    <property type="term" value="C:nucleus"/>
    <property type="evidence" value="ECO:0007669"/>
    <property type="project" value="UniProtKB-SubCell"/>
</dbReference>
<feature type="domain" description="HTH myb-type" evidence="9">
    <location>
        <begin position="77"/>
        <end position="127"/>
    </location>
</feature>